<keyword evidence="2" id="KW-1185">Reference proteome</keyword>
<evidence type="ECO:0000313" key="2">
    <source>
        <dbReference type="Proteomes" id="UP001243375"/>
    </source>
</evidence>
<proteinExistence type="predicted"/>
<evidence type="ECO:0000313" key="1">
    <source>
        <dbReference type="EMBL" id="KAJ9114077.1"/>
    </source>
</evidence>
<sequence length="278" mass="30191">MSDPPDARTKSAVAKKPIKKIRPARKQVAVDQIDKSESVQTGKEYNIWYNKWAGGDREDSYGQDDMGGVGSFGRQNRTLYVGKMREGATKADTEEIVRRHFGEWGEIVKLNILHNRGVAFVTWATEDPNPRSIVDERQRLEELGKAGITSKIDVHADLVEAVQAVKALEDGDVDDLYPIPDPTMSSSRGVQQDDNGDGDEPPSKRMRLEDGTSSTAAGGLFGGDAMENIKYFADLARQQAQQQQQQASTSNGKTAAVAASKPSASALVGGYGSDSDEE</sequence>
<dbReference type="Proteomes" id="UP001243375">
    <property type="component" value="Unassembled WGS sequence"/>
</dbReference>
<comment type="caution">
    <text evidence="1">The sequence shown here is derived from an EMBL/GenBank/DDBJ whole genome shotgun (WGS) entry which is preliminary data.</text>
</comment>
<dbReference type="EMBL" id="JASBWU010000020">
    <property type="protein sequence ID" value="KAJ9114077.1"/>
    <property type="molecule type" value="Genomic_DNA"/>
</dbReference>
<name>A0ACC2WU67_9TREE</name>
<accession>A0ACC2WU67</accession>
<gene>
    <name evidence="1" type="ORF">QFC22_005897</name>
</gene>
<reference evidence="1" key="1">
    <citation type="submission" date="2023-04" db="EMBL/GenBank/DDBJ databases">
        <title>Draft Genome sequencing of Naganishia species isolated from polar environments using Oxford Nanopore Technology.</title>
        <authorList>
            <person name="Leo P."/>
            <person name="Venkateswaran K."/>
        </authorList>
    </citation>
    <scope>NUCLEOTIDE SEQUENCE</scope>
    <source>
        <strain evidence="1">MNA-CCFEE 5425</strain>
    </source>
</reference>
<protein>
    <submittedName>
        <fullName evidence="1">Uncharacterized protein</fullName>
    </submittedName>
</protein>
<organism evidence="1 2">
    <name type="scientific">Naganishia vaughanmartiniae</name>
    <dbReference type="NCBI Taxonomy" id="1424756"/>
    <lineage>
        <taxon>Eukaryota</taxon>
        <taxon>Fungi</taxon>
        <taxon>Dikarya</taxon>
        <taxon>Basidiomycota</taxon>
        <taxon>Agaricomycotina</taxon>
        <taxon>Tremellomycetes</taxon>
        <taxon>Filobasidiales</taxon>
        <taxon>Filobasidiaceae</taxon>
        <taxon>Naganishia</taxon>
    </lineage>
</organism>